<proteinExistence type="predicted"/>
<protein>
    <submittedName>
        <fullName evidence="1">Uncharacterized protein</fullName>
    </submittedName>
</protein>
<sequence>MWIYHPLQQYCRPTNLRHTELSNIHHGRSFAMSERDNKIINKCTPPTQLTIGGRKIHRDTRILRTPTHSDNPPTPYINFNSCNSIPRKKLQLTTPIINPTQEHPLCSIVHIQLCNPKWQSKM</sequence>
<accession>A0A5N6HEY9</accession>
<dbReference type="AlphaFoldDB" id="A0A5N6HEY9"/>
<name>A0A5N6HEY9_ASPFL</name>
<evidence type="ECO:0000313" key="1">
    <source>
        <dbReference type="EMBL" id="KAB8253026.1"/>
    </source>
</evidence>
<dbReference type="EMBL" id="ML734552">
    <property type="protein sequence ID" value="KAB8253026.1"/>
    <property type="molecule type" value="Genomic_DNA"/>
</dbReference>
<gene>
    <name evidence="1" type="ORF">BDV35DRAFT_127720</name>
</gene>
<organism evidence="1">
    <name type="scientific">Aspergillus flavus</name>
    <dbReference type="NCBI Taxonomy" id="5059"/>
    <lineage>
        <taxon>Eukaryota</taxon>
        <taxon>Fungi</taxon>
        <taxon>Dikarya</taxon>
        <taxon>Ascomycota</taxon>
        <taxon>Pezizomycotina</taxon>
        <taxon>Eurotiomycetes</taxon>
        <taxon>Eurotiomycetidae</taxon>
        <taxon>Eurotiales</taxon>
        <taxon>Aspergillaceae</taxon>
        <taxon>Aspergillus</taxon>
        <taxon>Aspergillus subgen. Circumdati</taxon>
    </lineage>
</organism>
<reference evidence="1" key="1">
    <citation type="submission" date="2019-04" db="EMBL/GenBank/DDBJ databases">
        <title>Friends and foes A comparative genomics study of 23 Aspergillus species from section Flavi.</title>
        <authorList>
            <consortium name="DOE Joint Genome Institute"/>
            <person name="Kjaerbolling I."/>
            <person name="Vesth T."/>
            <person name="Frisvad J.C."/>
            <person name="Nybo J.L."/>
            <person name="Theobald S."/>
            <person name="Kildgaard S."/>
            <person name="Isbrandt T."/>
            <person name="Kuo A."/>
            <person name="Sato A."/>
            <person name="Lyhne E.K."/>
            <person name="Kogle M.E."/>
            <person name="Wiebenga A."/>
            <person name="Kun R.S."/>
            <person name="Lubbers R.J."/>
            <person name="Makela M.R."/>
            <person name="Barry K."/>
            <person name="Chovatia M."/>
            <person name="Clum A."/>
            <person name="Daum C."/>
            <person name="Haridas S."/>
            <person name="He G."/>
            <person name="LaButti K."/>
            <person name="Lipzen A."/>
            <person name="Mondo S."/>
            <person name="Riley R."/>
            <person name="Salamov A."/>
            <person name="Simmons B.A."/>
            <person name="Magnuson J.K."/>
            <person name="Henrissat B."/>
            <person name="Mortensen U.H."/>
            <person name="Larsen T.O."/>
            <person name="Devries R.P."/>
            <person name="Grigoriev I.V."/>
            <person name="Machida M."/>
            <person name="Baker S.E."/>
            <person name="Andersen M.R."/>
        </authorList>
    </citation>
    <scope>NUCLEOTIDE SEQUENCE [LARGE SCALE GENOMIC DNA]</scope>
    <source>
        <strain evidence="1">CBS 121.62</strain>
    </source>
</reference>
<dbReference type="Proteomes" id="UP000325434">
    <property type="component" value="Unassembled WGS sequence"/>
</dbReference>